<comment type="function">
    <text evidence="15">Binds CRF and inactivates it. May prevent inappropriate pituitary-adrenal stimulation in pregnancy.</text>
</comment>
<dbReference type="GO" id="GO:0015030">
    <property type="term" value="C:Cajal body"/>
    <property type="evidence" value="ECO:0007669"/>
    <property type="project" value="UniProtKB-SubCell"/>
</dbReference>
<feature type="binding site" evidence="16">
    <location>
        <position position="279"/>
    </location>
    <ligand>
        <name>ATP</name>
        <dbReference type="ChEBI" id="CHEBI:30616"/>
    </ligand>
</feature>
<evidence type="ECO:0000256" key="5">
    <source>
        <dbReference type="ARBA" id="ARBA00022525"/>
    </source>
</evidence>
<dbReference type="Pfam" id="PF23541">
    <property type="entry name" value="CRF-BP_C"/>
    <property type="match status" value="1"/>
</dbReference>
<evidence type="ECO:0000256" key="10">
    <source>
        <dbReference type="ARBA" id="ARBA00022777"/>
    </source>
</evidence>
<feature type="region of interest" description="LID" evidence="16">
    <location>
        <begin position="369"/>
        <end position="379"/>
    </location>
</feature>
<proteinExistence type="inferred from homology"/>
<keyword evidence="9 16" id="KW-0547">Nucleotide-binding</keyword>
<keyword evidence="6 16" id="KW-0698">rRNA processing</keyword>
<comment type="subcellular location">
    <subcellularLocation>
        <location evidence="16">Cytoplasm</location>
    </subcellularLocation>
    <subcellularLocation>
        <location evidence="16">Nucleus</location>
        <location evidence="16">Nucleoplasm</location>
    </subcellularLocation>
    <subcellularLocation>
        <location evidence="16">Nucleus</location>
        <location evidence="16">Cajal body</location>
    </subcellularLocation>
    <subcellularLocation>
        <location evidence="1">Secreted</location>
    </subcellularLocation>
    <text evidence="16">Displays widespread diffuse nucleoplasmic distribution but not detected in nucleoli. Detected in Cajal bodies but not in all cells.</text>
</comment>
<dbReference type="GO" id="GO:0005524">
    <property type="term" value="F:ATP binding"/>
    <property type="evidence" value="ECO:0007669"/>
    <property type="project" value="UniProtKB-KW"/>
</dbReference>
<name>A0AA41MN85_SCICA</name>
<organism evidence="20 21">
    <name type="scientific">Sciurus carolinensis</name>
    <name type="common">Eastern gray squirrel</name>
    <dbReference type="NCBI Taxonomy" id="30640"/>
    <lineage>
        <taxon>Eukaryota</taxon>
        <taxon>Metazoa</taxon>
        <taxon>Chordata</taxon>
        <taxon>Craniata</taxon>
        <taxon>Vertebrata</taxon>
        <taxon>Euteleostomi</taxon>
        <taxon>Mammalia</taxon>
        <taxon>Eutheria</taxon>
        <taxon>Euarchontoglires</taxon>
        <taxon>Glires</taxon>
        <taxon>Rodentia</taxon>
        <taxon>Sciuromorpha</taxon>
        <taxon>Sciuridae</taxon>
        <taxon>Sciurinae</taxon>
        <taxon>Sciurini</taxon>
        <taxon>Sciurus</taxon>
    </lineage>
</organism>
<dbReference type="InterPro" id="IPR035914">
    <property type="entry name" value="Sperma_CUB_dom_sf"/>
</dbReference>
<comment type="caution">
    <text evidence="20">The sequence shown here is derived from an EMBL/GenBank/DDBJ whole genome shotgun (WGS) entry which is preliminary data.</text>
</comment>
<feature type="binding site" evidence="16">
    <location>
        <position position="278"/>
    </location>
    <ligand>
        <name>ATP</name>
        <dbReference type="ChEBI" id="CHEBI:30616"/>
    </ligand>
</feature>
<feature type="binding site" evidence="16">
    <location>
        <position position="276"/>
    </location>
    <ligand>
        <name>ATP</name>
        <dbReference type="ChEBI" id="CHEBI:30616"/>
    </ligand>
</feature>
<dbReference type="InterPro" id="IPR008435">
    <property type="entry name" value="CRF-bd"/>
</dbReference>
<evidence type="ECO:0000256" key="15">
    <source>
        <dbReference type="ARBA" id="ARBA00024997"/>
    </source>
</evidence>
<dbReference type="GO" id="GO:0005615">
    <property type="term" value="C:extracellular space"/>
    <property type="evidence" value="ECO:0007669"/>
    <property type="project" value="TreeGrafter"/>
</dbReference>
<keyword evidence="14 16" id="KW-0539">Nucleus</keyword>
<reference evidence="20" key="1">
    <citation type="submission" date="2020-03" db="EMBL/GenBank/DDBJ databases">
        <title>Studies in the Genomics of Life Span.</title>
        <authorList>
            <person name="Glass D."/>
        </authorList>
    </citation>
    <scope>NUCLEOTIDE SEQUENCE</scope>
    <source>
        <strain evidence="20">SUZIE</strain>
        <tissue evidence="20">Muscle</tissue>
    </source>
</reference>
<evidence type="ECO:0000256" key="16">
    <source>
        <dbReference type="HAMAP-Rule" id="MF_03173"/>
    </source>
</evidence>
<evidence type="ECO:0000256" key="6">
    <source>
        <dbReference type="ARBA" id="ARBA00022552"/>
    </source>
</evidence>
<feature type="binding site" evidence="16">
    <location>
        <position position="370"/>
    </location>
    <ligand>
        <name>ATP</name>
        <dbReference type="ChEBI" id="CHEBI:30616"/>
    </ligand>
</feature>
<comment type="catalytic activity">
    <reaction evidence="16">
        <text>ATP + H2O = ADP + phosphate + H(+)</text>
        <dbReference type="Rhea" id="RHEA:13065"/>
        <dbReference type="ChEBI" id="CHEBI:15377"/>
        <dbReference type="ChEBI" id="CHEBI:15378"/>
        <dbReference type="ChEBI" id="CHEBI:30616"/>
        <dbReference type="ChEBI" id="CHEBI:43474"/>
        <dbReference type="ChEBI" id="CHEBI:456216"/>
    </reaction>
</comment>
<feature type="binding site" evidence="16">
    <location>
        <position position="274"/>
    </location>
    <ligand>
        <name>ATP</name>
        <dbReference type="ChEBI" id="CHEBI:30616"/>
    </ligand>
</feature>
<evidence type="ECO:0000259" key="19">
    <source>
        <dbReference type="Pfam" id="PF23541"/>
    </source>
</evidence>
<keyword evidence="10 16" id="KW-0418">Kinase</keyword>
<keyword evidence="13" id="KW-0325">Glycoprotein</keyword>
<comment type="subunit">
    <text evidence="16">Monomer and homodimer. Interacts with small ribosomal subunit protein uS11. Not a structural component of 43S pre-ribosomes, but transiently interacts with them by binding to uS11. Interacts with COIL (via C-terminus).</text>
</comment>
<protein>
    <recommendedName>
        <fullName evidence="16">Adenylate kinase isoenzyme 6</fullName>
        <shortName evidence="16">AK6</shortName>
        <ecNumber evidence="16">2.7.4.3</ecNumber>
    </recommendedName>
    <alternativeName>
        <fullName evidence="16">Coilin-interacting nuclear ATPase protein</fullName>
    </alternativeName>
    <alternativeName>
        <fullName evidence="16">Dual activity adenylate kinase/ATPase</fullName>
        <shortName evidence="16">AK/ATPase</shortName>
    </alternativeName>
</protein>
<dbReference type="InterPro" id="IPR027417">
    <property type="entry name" value="P-loop_NTPase"/>
</dbReference>
<dbReference type="AlphaFoldDB" id="A0AA41MN85"/>
<feature type="domain" description="Corticotropin-releasing factor binding protein N-terminal" evidence="18">
    <location>
        <begin position="53"/>
        <end position="177"/>
    </location>
</feature>
<evidence type="ECO:0000256" key="1">
    <source>
        <dbReference type="ARBA" id="ARBA00004613"/>
    </source>
</evidence>
<dbReference type="GO" id="GO:0016887">
    <property type="term" value="F:ATP hydrolysis activity"/>
    <property type="evidence" value="ECO:0007669"/>
    <property type="project" value="UniProtKB-UniRule"/>
</dbReference>
<dbReference type="Pfam" id="PF05428">
    <property type="entry name" value="CRF-BP_N"/>
    <property type="match status" value="1"/>
</dbReference>
<evidence type="ECO:0000313" key="21">
    <source>
        <dbReference type="Proteomes" id="UP001166674"/>
    </source>
</evidence>
<evidence type="ECO:0000256" key="17">
    <source>
        <dbReference type="SAM" id="SignalP"/>
    </source>
</evidence>
<evidence type="ECO:0000256" key="7">
    <source>
        <dbReference type="ARBA" id="ARBA00022679"/>
    </source>
</evidence>
<accession>A0AA41MN85</accession>
<dbReference type="InterPro" id="IPR020618">
    <property type="entry name" value="Adenyl_kinase_AK6"/>
</dbReference>
<feature type="chain" id="PRO_5041401357" description="Adenylate kinase isoenzyme 6" evidence="17">
    <location>
        <begin position="24"/>
        <end position="433"/>
    </location>
</feature>
<evidence type="ECO:0000256" key="3">
    <source>
        <dbReference type="ARBA" id="ARBA00022490"/>
    </source>
</evidence>
<dbReference type="EMBL" id="JAATJV010236400">
    <property type="protein sequence ID" value="MBZ3874931.1"/>
    <property type="molecule type" value="Genomic_DNA"/>
</dbReference>
<evidence type="ECO:0000256" key="4">
    <source>
        <dbReference type="ARBA" id="ARBA00022517"/>
    </source>
</evidence>
<dbReference type="GO" id="GO:0005737">
    <property type="term" value="C:cytoplasm"/>
    <property type="evidence" value="ECO:0007669"/>
    <property type="project" value="UniProtKB-SubCell"/>
</dbReference>
<dbReference type="GO" id="GO:0006364">
    <property type="term" value="P:rRNA processing"/>
    <property type="evidence" value="ECO:0007669"/>
    <property type="project" value="UniProtKB-KW"/>
</dbReference>
<keyword evidence="5" id="KW-0964">Secreted</keyword>
<dbReference type="Proteomes" id="UP001166674">
    <property type="component" value="Unassembled WGS sequence"/>
</dbReference>
<feature type="signal peptide" evidence="17">
    <location>
        <begin position="1"/>
        <end position="23"/>
    </location>
</feature>
<keyword evidence="21" id="KW-1185">Reference proteome</keyword>
<keyword evidence="11 16" id="KW-0067">ATP-binding</keyword>
<evidence type="ECO:0000259" key="18">
    <source>
        <dbReference type="Pfam" id="PF05428"/>
    </source>
</evidence>
<dbReference type="SUPFAM" id="SSF52540">
    <property type="entry name" value="P-loop containing nucleoside triphosphate hydrolases"/>
    <property type="match status" value="1"/>
</dbReference>
<comment type="function">
    <text evidence="16">Broad-specificity nucleoside monophosphate (NMP) kinase that catalyzes the reversible transfer of the terminal phosphate group between nucleoside triphosphates and monophosphates. Has also ATPase activity. Involved in the late cytoplasmic maturation steps of the 40S ribosomal particles, specifically 18S rRNA maturation. While NMP activity is not required for ribosome maturation, ATPase activity is. Associates transiently with small ribosomal subunit protein uS11. ATP hydrolysis breaks the interaction with uS11. May temporarily remove uS11 from the ribosome to enable a conformational change of the ribosomal RNA that is needed for the final maturation step of the small ribosomal subunit. Its NMP activity may have a role in nuclear energy homeostasis. May be involved in regulation of Cajal body (CB) formation.</text>
</comment>
<keyword evidence="3 16" id="KW-0963">Cytoplasm</keyword>
<dbReference type="GO" id="GO:0004017">
    <property type="term" value="F:AMP kinase activity"/>
    <property type="evidence" value="ECO:0007669"/>
    <property type="project" value="UniProtKB-UniRule"/>
</dbReference>
<feature type="region of interest" description="NMPbind" evidence="16">
    <location>
        <begin position="294"/>
        <end position="317"/>
    </location>
</feature>
<keyword evidence="8 17" id="KW-0732">Signal</keyword>
<comment type="similarity">
    <text evidence="2">Belongs to the CRF-binding protein family.</text>
</comment>
<dbReference type="PANTHER" id="PTHR10278">
    <property type="entry name" value="CORTICOTROPIN-RELEASING FACTOR-BINDING PROTEIN"/>
    <property type="match status" value="1"/>
</dbReference>
<evidence type="ECO:0000256" key="8">
    <source>
        <dbReference type="ARBA" id="ARBA00022729"/>
    </source>
</evidence>
<dbReference type="SUPFAM" id="SSF49854">
    <property type="entry name" value="Spermadhesin, CUB domain"/>
    <property type="match status" value="1"/>
</dbReference>
<dbReference type="GO" id="GO:0051424">
    <property type="term" value="F:corticotropin-releasing hormone binding"/>
    <property type="evidence" value="ECO:0007669"/>
    <property type="project" value="InterPro"/>
</dbReference>
<dbReference type="FunFam" id="3.40.50.300:FF:003001">
    <property type="entry name" value="Adenylate kinase isoenzyme 6"/>
    <property type="match status" value="1"/>
</dbReference>
<dbReference type="GO" id="GO:0042274">
    <property type="term" value="P:ribosomal small subunit biogenesis"/>
    <property type="evidence" value="ECO:0007669"/>
    <property type="project" value="UniProtKB-UniRule"/>
</dbReference>
<keyword evidence="7 16" id="KW-0808">Transferase</keyword>
<evidence type="ECO:0000256" key="14">
    <source>
        <dbReference type="ARBA" id="ARBA00023242"/>
    </source>
</evidence>
<dbReference type="Gene3D" id="3.40.50.300">
    <property type="entry name" value="P-loop containing nucleotide triphosphate hydrolases"/>
    <property type="match status" value="1"/>
</dbReference>
<dbReference type="InterPro" id="IPR056178">
    <property type="entry name" value="CRF-BP_C"/>
</dbReference>
<dbReference type="PANTHER" id="PTHR10278:SF0">
    <property type="entry name" value="CORTICOTROPIN-RELEASING FACTOR-BINDING PROTEIN"/>
    <property type="match status" value="1"/>
</dbReference>
<evidence type="ECO:0000256" key="2">
    <source>
        <dbReference type="ARBA" id="ARBA00008313"/>
    </source>
</evidence>
<feature type="binding site" evidence="16">
    <location>
        <position position="409"/>
    </location>
    <ligand>
        <name>ATP</name>
        <dbReference type="ChEBI" id="CHEBI:30616"/>
    </ligand>
</feature>
<gene>
    <name evidence="16" type="primary">AK6</name>
    <name evidence="16" type="synonym">CINAP</name>
    <name evidence="20" type="ORF">SUZIE_130405</name>
</gene>
<evidence type="ECO:0000256" key="12">
    <source>
        <dbReference type="ARBA" id="ARBA00023157"/>
    </source>
</evidence>
<dbReference type="HAMAP" id="MF_00039">
    <property type="entry name" value="Adenylate_kinase_AK6"/>
    <property type="match status" value="1"/>
</dbReference>
<feature type="binding site" evidence="16">
    <location>
        <position position="277"/>
    </location>
    <ligand>
        <name>ATP</name>
        <dbReference type="ChEBI" id="CHEBI:30616"/>
    </ligand>
</feature>
<evidence type="ECO:0000256" key="11">
    <source>
        <dbReference type="ARBA" id="ARBA00022840"/>
    </source>
</evidence>
<sequence>MPPNFKLQCHFILIFLLALRGESRYLELQETAEYDPFLLFSTNLKRDLAGEQPYSRPLRCLDMLSLPGQFTFTADRPQLHCAAFFIGEPEEFISIHYDLVSIDCAGGDFLKVFDGWILKGEKFPSSQDHPLPTTERYIDFCESGLSRRSIRSSQNVAMIFFRVHEPGNGFTLTIKTDPNLFPCNVISQTPNGKFTLVVPHQHRNCSFSIIYPVVIKISDLTLGHLHGVQLKKPPAGCGGIGDFVELLGGSGLDPSKMMPLADLCYPFHGAGTPGVGKTTLGKELASRSGLKYINVGDLAREGQLYNGYDEEYDCPILDEDRVVDELENQMREGGAIVDYHGCDFFPERWFHIVFVLRTDNSILYKRLETRGYGEKKLKDNIQCEIFQVLYEEAIASYKEEIVHQLTSNKPEELEDNINQILKWIEQWIKDHNT</sequence>
<feature type="domain" description="Corticotropin-releasing factor binding protein C-terminal" evidence="19">
    <location>
        <begin position="185"/>
        <end position="275"/>
    </location>
</feature>
<dbReference type="InterPro" id="IPR056177">
    <property type="entry name" value="CRF-BP_N"/>
</dbReference>
<dbReference type="GO" id="GO:0051460">
    <property type="term" value="P:negative regulation of corticotropin secretion"/>
    <property type="evidence" value="ECO:0007669"/>
    <property type="project" value="TreeGrafter"/>
</dbReference>
<evidence type="ECO:0000256" key="9">
    <source>
        <dbReference type="ARBA" id="ARBA00022741"/>
    </source>
</evidence>
<comment type="catalytic activity">
    <reaction evidence="16">
        <text>AMP + ATP = 2 ADP</text>
        <dbReference type="Rhea" id="RHEA:12973"/>
        <dbReference type="ChEBI" id="CHEBI:30616"/>
        <dbReference type="ChEBI" id="CHEBI:456215"/>
        <dbReference type="ChEBI" id="CHEBI:456216"/>
        <dbReference type="EC" id="2.7.4.3"/>
    </reaction>
</comment>
<evidence type="ECO:0000313" key="20">
    <source>
        <dbReference type="EMBL" id="MBZ3874931.1"/>
    </source>
</evidence>
<dbReference type="EC" id="2.7.4.3" evidence="16"/>
<dbReference type="GO" id="GO:0009755">
    <property type="term" value="P:hormone-mediated signaling pathway"/>
    <property type="evidence" value="ECO:0007669"/>
    <property type="project" value="TreeGrafter"/>
</dbReference>
<comment type="similarity">
    <text evidence="16">Belongs to the adenylate kinase family. AK6 subfamily.</text>
</comment>
<keyword evidence="4 16" id="KW-0690">Ribosome biogenesis</keyword>
<evidence type="ECO:0000256" key="13">
    <source>
        <dbReference type="ARBA" id="ARBA00023180"/>
    </source>
</evidence>
<keyword evidence="12" id="KW-1015">Disulfide bond</keyword>